<sequence>MQRDKRVLEEAKEMPRSQPEAPCEVCGTQPMNLDTGHALYKGTIYCESEEGPGGRKAPLPCSVEMIPSAEHMDEESEFSLLPLD</sequence>
<dbReference type="Proteomes" id="UP000693946">
    <property type="component" value="Linkage Group LG20"/>
</dbReference>
<dbReference type="EMBL" id="JAGKHQ010000013">
    <property type="protein sequence ID" value="KAG7501376.1"/>
    <property type="molecule type" value="Genomic_DNA"/>
</dbReference>
<gene>
    <name evidence="2" type="ORF">JOB18_047875</name>
</gene>
<feature type="region of interest" description="Disordered" evidence="1">
    <location>
        <begin position="1"/>
        <end position="25"/>
    </location>
</feature>
<feature type="compositionally biased region" description="Basic and acidic residues" evidence="1">
    <location>
        <begin position="1"/>
        <end position="15"/>
    </location>
</feature>
<dbReference type="AlphaFoldDB" id="A0AAV6RBG7"/>
<keyword evidence="3" id="KW-1185">Reference proteome</keyword>
<reference evidence="2 3" key="1">
    <citation type="journal article" date="2021" name="Sci. Rep.">
        <title>Chromosome anchoring in Senegalese sole (Solea senegalensis) reveals sex-associated markers and genome rearrangements in flatfish.</title>
        <authorList>
            <person name="Guerrero-Cozar I."/>
            <person name="Gomez-Garrido J."/>
            <person name="Berbel C."/>
            <person name="Martinez-Blanch J.F."/>
            <person name="Alioto T."/>
            <person name="Claros M.G."/>
            <person name="Gagnaire P.A."/>
            <person name="Manchado M."/>
        </authorList>
    </citation>
    <scope>NUCLEOTIDE SEQUENCE [LARGE SCALE GENOMIC DNA]</scope>
    <source>
        <strain evidence="2">Sse05_10M</strain>
    </source>
</reference>
<accession>A0AAV6RBG7</accession>
<evidence type="ECO:0000256" key="1">
    <source>
        <dbReference type="SAM" id="MobiDB-lite"/>
    </source>
</evidence>
<comment type="caution">
    <text evidence="2">The sequence shown here is derived from an EMBL/GenBank/DDBJ whole genome shotgun (WGS) entry which is preliminary data.</text>
</comment>
<organism evidence="2 3">
    <name type="scientific">Solea senegalensis</name>
    <name type="common">Senegalese sole</name>
    <dbReference type="NCBI Taxonomy" id="28829"/>
    <lineage>
        <taxon>Eukaryota</taxon>
        <taxon>Metazoa</taxon>
        <taxon>Chordata</taxon>
        <taxon>Craniata</taxon>
        <taxon>Vertebrata</taxon>
        <taxon>Euteleostomi</taxon>
        <taxon>Actinopterygii</taxon>
        <taxon>Neopterygii</taxon>
        <taxon>Teleostei</taxon>
        <taxon>Neoteleostei</taxon>
        <taxon>Acanthomorphata</taxon>
        <taxon>Carangaria</taxon>
        <taxon>Pleuronectiformes</taxon>
        <taxon>Pleuronectoidei</taxon>
        <taxon>Soleidae</taxon>
        <taxon>Solea</taxon>
    </lineage>
</organism>
<evidence type="ECO:0000313" key="2">
    <source>
        <dbReference type="EMBL" id="KAG7501376.1"/>
    </source>
</evidence>
<protein>
    <submittedName>
        <fullName evidence="2">Uncharacterized protein</fullName>
    </submittedName>
</protein>
<evidence type="ECO:0000313" key="3">
    <source>
        <dbReference type="Proteomes" id="UP000693946"/>
    </source>
</evidence>
<name>A0AAV6RBG7_SOLSE</name>
<proteinExistence type="predicted"/>